<protein>
    <submittedName>
        <fullName evidence="1">Uncharacterized protein</fullName>
    </submittedName>
</protein>
<organism evidence="1 2">
    <name type="scientific">Eumeta variegata</name>
    <name type="common">Bagworm moth</name>
    <name type="synonym">Eumeta japonica</name>
    <dbReference type="NCBI Taxonomy" id="151549"/>
    <lineage>
        <taxon>Eukaryota</taxon>
        <taxon>Metazoa</taxon>
        <taxon>Ecdysozoa</taxon>
        <taxon>Arthropoda</taxon>
        <taxon>Hexapoda</taxon>
        <taxon>Insecta</taxon>
        <taxon>Pterygota</taxon>
        <taxon>Neoptera</taxon>
        <taxon>Endopterygota</taxon>
        <taxon>Lepidoptera</taxon>
        <taxon>Glossata</taxon>
        <taxon>Ditrysia</taxon>
        <taxon>Tineoidea</taxon>
        <taxon>Psychidae</taxon>
        <taxon>Oiketicinae</taxon>
        <taxon>Eumeta</taxon>
    </lineage>
</organism>
<proteinExistence type="predicted"/>
<sequence length="108" mass="12018">MAPAMLKEMSRAIPFGDQNRYQDGNQIVLRQSNSAAGRAGSRTACDNRSRYIIAMSRLGSLVCGVRSSSAPARAAHRCQYFARSGSLRSRAYRFAAFHRHVEFAMLFV</sequence>
<dbReference type="Proteomes" id="UP000299102">
    <property type="component" value="Unassembled WGS sequence"/>
</dbReference>
<dbReference type="AlphaFoldDB" id="A0A4C1ZVY2"/>
<name>A0A4C1ZVY2_EUMVA</name>
<dbReference type="EMBL" id="BGZK01002129">
    <property type="protein sequence ID" value="GBP90963.1"/>
    <property type="molecule type" value="Genomic_DNA"/>
</dbReference>
<accession>A0A4C1ZVY2</accession>
<reference evidence="1 2" key="1">
    <citation type="journal article" date="2019" name="Commun. Biol.">
        <title>The bagworm genome reveals a unique fibroin gene that provides high tensile strength.</title>
        <authorList>
            <person name="Kono N."/>
            <person name="Nakamura H."/>
            <person name="Ohtoshi R."/>
            <person name="Tomita M."/>
            <person name="Numata K."/>
            <person name="Arakawa K."/>
        </authorList>
    </citation>
    <scope>NUCLEOTIDE SEQUENCE [LARGE SCALE GENOMIC DNA]</scope>
</reference>
<keyword evidence="2" id="KW-1185">Reference proteome</keyword>
<evidence type="ECO:0000313" key="2">
    <source>
        <dbReference type="Proteomes" id="UP000299102"/>
    </source>
</evidence>
<comment type="caution">
    <text evidence="1">The sequence shown here is derived from an EMBL/GenBank/DDBJ whole genome shotgun (WGS) entry which is preliminary data.</text>
</comment>
<gene>
    <name evidence="1" type="ORF">EVAR_40847_1</name>
</gene>
<evidence type="ECO:0000313" key="1">
    <source>
        <dbReference type="EMBL" id="GBP90963.1"/>
    </source>
</evidence>